<dbReference type="Gene3D" id="3.90.550.10">
    <property type="entry name" value="Spore Coat Polysaccharide Biosynthesis Protein SpsA, Chain A"/>
    <property type="match status" value="1"/>
</dbReference>
<organism evidence="1 2">
    <name type="scientific">Caenimonas sedimenti</name>
    <dbReference type="NCBI Taxonomy" id="2596921"/>
    <lineage>
        <taxon>Bacteria</taxon>
        <taxon>Pseudomonadati</taxon>
        <taxon>Pseudomonadota</taxon>
        <taxon>Betaproteobacteria</taxon>
        <taxon>Burkholderiales</taxon>
        <taxon>Comamonadaceae</taxon>
        <taxon>Caenimonas</taxon>
    </lineage>
</organism>
<dbReference type="Proteomes" id="UP000318199">
    <property type="component" value="Unassembled WGS sequence"/>
</dbReference>
<dbReference type="OrthoDB" id="8738370at2"/>
<accession>A0A562ZM80</accession>
<dbReference type="AlphaFoldDB" id="A0A562ZM80"/>
<gene>
    <name evidence="1" type="ORF">FN976_17795</name>
</gene>
<dbReference type="InterPro" id="IPR021067">
    <property type="entry name" value="Glycosyltransferase"/>
</dbReference>
<dbReference type="Pfam" id="PF11397">
    <property type="entry name" value="GlcNAc"/>
    <property type="match status" value="2"/>
</dbReference>
<name>A0A562ZM80_9BURK</name>
<sequence>MRARRLRMHGWEAESGRHRERCQGGVESRGGRRCGEPAMDRAVRSHGDRPRRRCKWFAVAYVRIQTAFTTARARSVGKSRARITFDVRFQSEWTGCEIPMCGVCRTLVARLVTCRELVPRCRRRRSVRRSPNASASRHLCRHEVRFMSIFVNIASYCDPVLPFTLDRAIAMAAQPDQLHFGVADQSPATAPRVVQLAQGARLSLVRVDPLDARGPCWARALANSLYNGEDWYLQLDSHMDFEHHWDRKLIEQTQALQARNPGVVVSSYPNSFAFENGQPVRRGVTDKVLVHVVKPAETFQLDHLVLHFEGHPVEQDTPVRGFHVGAGCLFAPGRFAYQFPYDPWYYFHGEEQALSLRLYTHGWDIFHMPGLPIYHLYNNAESGAPPRPMHWDSALDAQRKVGWWDLEQRARARLATLAAGGDLGVFGLGSVRTVAEYSAFSGIDYAARTIAPEAYKPKTEG</sequence>
<dbReference type="EMBL" id="VOBQ01000014">
    <property type="protein sequence ID" value="TWO69682.1"/>
    <property type="molecule type" value="Genomic_DNA"/>
</dbReference>
<dbReference type="SUPFAM" id="SSF53448">
    <property type="entry name" value="Nucleotide-diphospho-sugar transferases"/>
    <property type="match status" value="1"/>
</dbReference>
<dbReference type="PANTHER" id="PTHR34496">
    <property type="entry name" value="GLCNAC TRANSFERASE-RELATED"/>
    <property type="match status" value="1"/>
</dbReference>
<comment type="caution">
    <text evidence="1">The sequence shown here is derived from an EMBL/GenBank/DDBJ whole genome shotgun (WGS) entry which is preliminary data.</text>
</comment>
<evidence type="ECO:0000313" key="2">
    <source>
        <dbReference type="Proteomes" id="UP000318199"/>
    </source>
</evidence>
<proteinExistence type="predicted"/>
<dbReference type="PANTHER" id="PTHR34496:SF10">
    <property type="entry name" value="GLCNAC TRANSFERASE"/>
    <property type="match status" value="1"/>
</dbReference>
<evidence type="ECO:0000313" key="1">
    <source>
        <dbReference type="EMBL" id="TWO69682.1"/>
    </source>
</evidence>
<evidence type="ECO:0008006" key="3">
    <source>
        <dbReference type="Google" id="ProtNLM"/>
    </source>
</evidence>
<protein>
    <recommendedName>
        <fullName evidence="3">Glycosyltransferase</fullName>
    </recommendedName>
</protein>
<keyword evidence="2" id="KW-1185">Reference proteome</keyword>
<reference evidence="1 2" key="1">
    <citation type="submission" date="2019-07" db="EMBL/GenBank/DDBJ databases">
        <title>Caenimonas sedimenti sp. nov., isolated from activated sludge.</title>
        <authorList>
            <person name="Xu J."/>
        </authorList>
    </citation>
    <scope>NUCLEOTIDE SEQUENCE [LARGE SCALE GENOMIC DNA]</scope>
    <source>
        <strain evidence="1 2">HX-9-20</strain>
    </source>
</reference>
<dbReference type="InterPro" id="IPR029044">
    <property type="entry name" value="Nucleotide-diphossugar_trans"/>
</dbReference>